<dbReference type="PANTHER" id="PTHR31900">
    <property type="entry name" value="F-BOX/RNI SUPERFAMILY PROTEIN-RELATED"/>
    <property type="match status" value="1"/>
</dbReference>
<proteinExistence type="predicted"/>
<evidence type="ECO:0000256" key="1">
    <source>
        <dbReference type="SAM" id="MobiDB-lite"/>
    </source>
</evidence>
<evidence type="ECO:0000313" key="3">
    <source>
        <dbReference type="EMBL" id="EYU44899.1"/>
    </source>
</evidence>
<organism evidence="3 4">
    <name type="scientific">Erythranthe guttata</name>
    <name type="common">Yellow monkey flower</name>
    <name type="synonym">Mimulus guttatus</name>
    <dbReference type="NCBI Taxonomy" id="4155"/>
    <lineage>
        <taxon>Eukaryota</taxon>
        <taxon>Viridiplantae</taxon>
        <taxon>Streptophyta</taxon>
        <taxon>Embryophyta</taxon>
        <taxon>Tracheophyta</taxon>
        <taxon>Spermatophyta</taxon>
        <taxon>Magnoliopsida</taxon>
        <taxon>eudicotyledons</taxon>
        <taxon>Gunneridae</taxon>
        <taxon>Pentapetalae</taxon>
        <taxon>asterids</taxon>
        <taxon>lamiids</taxon>
        <taxon>Lamiales</taxon>
        <taxon>Phrymaceae</taxon>
        <taxon>Erythranthe</taxon>
    </lineage>
</organism>
<evidence type="ECO:0000313" key="4">
    <source>
        <dbReference type="Proteomes" id="UP000030748"/>
    </source>
</evidence>
<feature type="region of interest" description="Disordered" evidence="1">
    <location>
        <begin position="29"/>
        <end position="48"/>
    </location>
</feature>
<dbReference type="PANTHER" id="PTHR31900:SF34">
    <property type="entry name" value="EMB|CAB62440.1-RELATED"/>
    <property type="match status" value="1"/>
</dbReference>
<dbReference type="Gene3D" id="3.80.10.10">
    <property type="entry name" value="Ribonuclease Inhibitor"/>
    <property type="match status" value="1"/>
</dbReference>
<dbReference type="EMBL" id="KI630206">
    <property type="protein sequence ID" value="EYU44899.1"/>
    <property type="molecule type" value="Genomic_DNA"/>
</dbReference>
<sequence>MQLRVEGGKVISSQTTRVQIDELRVEGDHRRHRRRITTSPPPIHSNSVHLGRLPTEELRFRFLFVMEREEEQTRKRHKCSNGEQNALSVDRLSDLPDPLICQRWRHLWTYVPELDFSRANEDFIDKVMSLHRIPDIITFRLKELMAECNGNQIERWISFAIERNVQNLELYYPPKNVLPQCLFTCQTLVDLRIYMCGTIIVGGTVFLPRLKKLSLIHVRFDADESLPHLLSGCPVLEDLVVESLCLVYFNISSPTLKSLCFKSDGYRFNNIDDRLAINTPALRYLKIDDCLSNHIETGPLTSLLEADIKLHNHKKKQNDLVYSRSALEFIDSLRHTKCLTLNLAFNAKVCMYICMYVYPIFRHLTGLCFVTSNSPPFVADCELGILFFSYKFP</sequence>
<dbReference type="SUPFAM" id="SSF52058">
    <property type="entry name" value="L domain-like"/>
    <property type="match status" value="1"/>
</dbReference>
<dbReference type="STRING" id="4155.A0A022RXV9"/>
<evidence type="ECO:0000259" key="2">
    <source>
        <dbReference type="Pfam" id="PF24758"/>
    </source>
</evidence>
<protein>
    <recommendedName>
        <fullName evidence="2">F-box/LRR-repeat protein 15/At3g58940/PEG3-like LRR domain-containing protein</fullName>
    </recommendedName>
</protein>
<reference evidence="3 4" key="1">
    <citation type="journal article" date="2013" name="Proc. Natl. Acad. Sci. U.S.A.">
        <title>Fine-scale variation in meiotic recombination in Mimulus inferred from population shotgun sequencing.</title>
        <authorList>
            <person name="Hellsten U."/>
            <person name="Wright K.M."/>
            <person name="Jenkins J."/>
            <person name="Shu S."/>
            <person name="Yuan Y."/>
            <person name="Wessler S.R."/>
            <person name="Schmutz J."/>
            <person name="Willis J.H."/>
            <person name="Rokhsar D.S."/>
        </authorList>
    </citation>
    <scope>NUCLEOTIDE SEQUENCE [LARGE SCALE GENOMIC DNA]</scope>
    <source>
        <strain evidence="4">cv. DUN x IM62</strain>
    </source>
</reference>
<keyword evidence="4" id="KW-1185">Reference proteome</keyword>
<dbReference type="AlphaFoldDB" id="A0A022RXV9"/>
<name>A0A022RXV9_ERYGU</name>
<dbReference type="eggNOG" id="ENOG502RYTW">
    <property type="taxonomic scope" value="Eukaryota"/>
</dbReference>
<accession>A0A022RXV9</accession>
<dbReference type="Pfam" id="PF24758">
    <property type="entry name" value="LRR_At5g56370"/>
    <property type="match status" value="1"/>
</dbReference>
<dbReference type="InterPro" id="IPR032675">
    <property type="entry name" value="LRR_dom_sf"/>
</dbReference>
<dbReference type="InterPro" id="IPR055411">
    <property type="entry name" value="LRR_FXL15/At3g58940/PEG3-like"/>
</dbReference>
<dbReference type="Proteomes" id="UP000030748">
    <property type="component" value="Unassembled WGS sequence"/>
</dbReference>
<feature type="domain" description="F-box/LRR-repeat protein 15/At3g58940/PEG3-like LRR" evidence="2">
    <location>
        <begin position="154"/>
        <end position="265"/>
    </location>
</feature>
<gene>
    <name evidence="3" type="ORF">MIMGU_mgv1a007870mg</name>
</gene>
<dbReference type="InterPro" id="IPR050232">
    <property type="entry name" value="FBL13/AtMIF1-like"/>
</dbReference>